<organism evidence="5 6">
    <name type="scientific">Chromatocurvus halotolerans</name>
    <dbReference type="NCBI Taxonomy" id="1132028"/>
    <lineage>
        <taxon>Bacteria</taxon>
        <taxon>Pseudomonadati</taxon>
        <taxon>Pseudomonadota</taxon>
        <taxon>Gammaproteobacteria</taxon>
        <taxon>Cellvibrionales</taxon>
        <taxon>Halieaceae</taxon>
        <taxon>Chromatocurvus</taxon>
    </lineage>
</organism>
<dbReference type="NCBIfam" id="TIGR01158">
    <property type="entry name" value="SUI1_rel"/>
    <property type="match status" value="1"/>
</dbReference>
<dbReference type="PIRSF" id="PIRSF037511">
    <property type="entry name" value="Transl_init_SUI1_pro"/>
    <property type="match status" value="1"/>
</dbReference>
<dbReference type="GO" id="GO:0003729">
    <property type="term" value="F:mRNA binding"/>
    <property type="evidence" value="ECO:0007669"/>
    <property type="project" value="TreeGrafter"/>
</dbReference>
<evidence type="ECO:0000256" key="1">
    <source>
        <dbReference type="ARBA" id="ARBA00005422"/>
    </source>
</evidence>
<dbReference type="NCBIfam" id="NF005297">
    <property type="entry name" value="PRK06824.1"/>
    <property type="match status" value="1"/>
</dbReference>
<dbReference type="GO" id="GO:0001731">
    <property type="term" value="P:formation of translation preinitiation complex"/>
    <property type="evidence" value="ECO:0007669"/>
    <property type="project" value="TreeGrafter"/>
</dbReference>
<dbReference type="PANTHER" id="PTHR12789">
    <property type="entry name" value="DENSITY-REGULATED PROTEIN HOMOLOG"/>
    <property type="match status" value="1"/>
</dbReference>
<dbReference type="InterPro" id="IPR050318">
    <property type="entry name" value="DENR/SUI1_TIF"/>
</dbReference>
<dbReference type="SUPFAM" id="SSF55159">
    <property type="entry name" value="eIF1-like"/>
    <property type="match status" value="1"/>
</dbReference>
<dbReference type="AlphaFoldDB" id="A0A4R2L8V2"/>
<evidence type="ECO:0000256" key="2">
    <source>
        <dbReference type="ARBA" id="ARBA00022845"/>
    </source>
</evidence>
<reference evidence="5 6" key="1">
    <citation type="submission" date="2019-03" db="EMBL/GenBank/DDBJ databases">
        <title>Genomic Encyclopedia of Type Strains, Phase IV (KMG-IV): sequencing the most valuable type-strain genomes for metagenomic binning, comparative biology and taxonomic classification.</title>
        <authorList>
            <person name="Goeker M."/>
        </authorList>
    </citation>
    <scope>NUCLEOTIDE SEQUENCE [LARGE SCALE GENOMIC DNA]</scope>
    <source>
        <strain evidence="5 6">DSM 23344</strain>
    </source>
</reference>
<dbReference type="FunFam" id="3.30.780.10:FF:000002">
    <property type="entry name" value="Stress response translation initiation inhibitor"/>
    <property type="match status" value="1"/>
</dbReference>
<evidence type="ECO:0000256" key="3">
    <source>
        <dbReference type="ARBA" id="ARBA00022917"/>
    </source>
</evidence>
<keyword evidence="5" id="KW-0396">Initiation factor</keyword>
<name>A0A4R2L8V2_9GAMM</name>
<dbReference type="Pfam" id="PF01253">
    <property type="entry name" value="SUI1"/>
    <property type="match status" value="1"/>
</dbReference>
<dbReference type="RefSeq" id="WP_117317682.1">
    <property type="nucleotide sequence ID" value="NZ_QQSW01000009.1"/>
</dbReference>
<dbReference type="OrthoDB" id="9792915at2"/>
<dbReference type="CDD" id="cd11567">
    <property type="entry name" value="YciH_like"/>
    <property type="match status" value="1"/>
</dbReference>
<evidence type="ECO:0000259" key="4">
    <source>
        <dbReference type="PROSITE" id="PS50296"/>
    </source>
</evidence>
<dbReference type="Proteomes" id="UP000294980">
    <property type="component" value="Unassembled WGS sequence"/>
</dbReference>
<dbReference type="InterPro" id="IPR001950">
    <property type="entry name" value="SUI1"/>
</dbReference>
<keyword evidence="3" id="KW-0648">Protein biosynthesis</keyword>
<evidence type="ECO:0000313" key="5">
    <source>
        <dbReference type="EMBL" id="TCO75645.1"/>
    </source>
</evidence>
<dbReference type="GO" id="GO:0006417">
    <property type="term" value="P:regulation of translation"/>
    <property type="evidence" value="ECO:0007669"/>
    <property type="project" value="UniProtKB-KW"/>
</dbReference>
<dbReference type="GO" id="GO:0003743">
    <property type="term" value="F:translation initiation factor activity"/>
    <property type="evidence" value="ECO:0007669"/>
    <property type="project" value="UniProtKB-KW"/>
</dbReference>
<protein>
    <submittedName>
        <fullName evidence="5">Translation initiation factor 1 (eIF-1/SUI1)</fullName>
    </submittedName>
</protein>
<accession>A0A4R2L8V2</accession>
<comment type="caution">
    <text evidence="5">The sequence shown here is derived from an EMBL/GenBank/DDBJ whole genome shotgun (WGS) entry which is preliminary data.</text>
</comment>
<dbReference type="EMBL" id="SLWX01000007">
    <property type="protein sequence ID" value="TCO75645.1"/>
    <property type="molecule type" value="Genomic_DNA"/>
</dbReference>
<keyword evidence="6" id="KW-1185">Reference proteome</keyword>
<proteinExistence type="inferred from homology"/>
<dbReference type="Gene3D" id="3.30.780.10">
    <property type="entry name" value="SUI1-like domain"/>
    <property type="match status" value="1"/>
</dbReference>
<dbReference type="InterPro" id="IPR036877">
    <property type="entry name" value="SUI1_dom_sf"/>
</dbReference>
<keyword evidence="2" id="KW-0810">Translation regulation</keyword>
<dbReference type="PANTHER" id="PTHR12789:SF0">
    <property type="entry name" value="DENSITY-REGULATED PROTEIN"/>
    <property type="match status" value="1"/>
</dbReference>
<dbReference type="InterPro" id="IPR005872">
    <property type="entry name" value="SUI1_arc_bac"/>
</dbReference>
<gene>
    <name evidence="5" type="ORF">EV688_10763</name>
</gene>
<evidence type="ECO:0000313" key="6">
    <source>
        <dbReference type="Proteomes" id="UP000294980"/>
    </source>
</evidence>
<dbReference type="GO" id="GO:0002188">
    <property type="term" value="P:translation reinitiation"/>
    <property type="evidence" value="ECO:0007669"/>
    <property type="project" value="TreeGrafter"/>
</dbReference>
<dbReference type="PROSITE" id="PS50296">
    <property type="entry name" value="SUI1"/>
    <property type="match status" value="1"/>
</dbReference>
<feature type="domain" description="SUI1" evidence="4">
    <location>
        <begin position="48"/>
        <end position="111"/>
    </location>
</feature>
<sequence>MPRNSSRPVYSTDVGRLCPGCREAVRQCRCRASGTGRPPSDGIVRLHRESKGRGGKAVTIIRGLPLDGQELKALAKKLKQRCGVGGAVKDGAVEIQGDQRELLKTLLSDEGYQVRIAGG</sequence>
<comment type="similarity">
    <text evidence="1">Belongs to the SUI1 family.</text>
</comment>